<dbReference type="RefSeq" id="XP_014156860.1">
    <property type="nucleotide sequence ID" value="XM_014301385.1"/>
</dbReference>
<dbReference type="GeneID" id="25905283"/>
<evidence type="ECO:0000313" key="1">
    <source>
        <dbReference type="EMBL" id="KNC82958.1"/>
    </source>
</evidence>
<protein>
    <recommendedName>
        <fullName evidence="3">DUF1868 domain-containing protein</fullName>
    </recommendedName>
</protein>
<dbReference type="AlphaFoldDB" id="A0A0L0G3Z9"/>
<dbReference type="Proteomes" id="UP000054560">
    <property type="component" value="Unassembled WGS sequence"/>
</dbReference>
<keyword evidence="2" id="KW-1185">Reference proteome</keyword>
<evidence type="ECO:0008006" key="3">
    <source>
        <dbReference type="Google" id="ProtNLM"/>
    </source>
</evidence>
<name>A0A0L0G3Z9_9EUKA</name>
<proteinExistence type="predicted"/>
<dbReference type="EMBL" id="KQ241877">
    <property type="protein sequence ID" value="KNC82958.1"/>
    <property type="molecule type" value="Genomic_DNA"/>
</dbReference>
<evidence type="ECO:0000313" key="2">
    <source>
        <dbReference type="Proteomes" id="UP000054560"/>
    </source>
</evidence>
<organism evidence="1 2">
    <name type="scientific">Sphaeroforma arctica JP610</name>
    <dbReference type="NCBI Taxonomy" id="667725"/>
    <lineage>
        <taxon>Eukaryota</taxon>
        <taxon>Ichthyosporea</taxon>
        <taxon>Ichthyophonida</taxon>
        <taxon>Sphaeroforma</taxon>
    </lineage>
</organism>
<sequence>MQFNQDPIARGLANGNPEDGVWGLVVVALNPFPEVAREPYEAFARQINDIDKNNAVYVYPFSALHCTVATITAFHPTVGYLSSGAVNENNKEEVIQKRNDLMHASRVIFDRVMEPLKTETKHDTYKYTFGKPTISPNAGIMFLADESADEITLVRKRLAVEFGIAEGSTMAPELQECDYPTDNYIQPNIKHTSFLRYVGDPDAEFEANFKRLADKHWHDVTWTCDQAMTFTLANELVPYMHISDVHRLHRRQFGT</sequence>
<gene>
    <name evidence="1" type="ORF">SARC_04779</name>
</gene>
<accession>A0A0L0G3Z9</accession>
<reference evidence="1 2" key="1">
    <citation type="submission" date="2011-02" db="EMBL/GenBank/DDBJ databases">
        <title>The Genome Sequence of Sphaeroforma arctica JP610.</title>
        <authorList>
            <consortium name="The Broad Institute Genome Sequencing Platform"/>
            <person name="Russ C."/>
            <person name="Cuomo C."/>
            <person name="Young S.K."/>
            <person name="Zeng Q."/>
            <person name="Gargeya S."/>
            <person name="Alvarado L."/>
            <person name="Berlin A."/>
            <person name="Chapman S.B."/>
            <person name="Chen Z."/>
            <person name="Freedman E."/>
            <person name="Gellesch M."/>
            <person name="Goldberg J."/>
            <person name="Griggs A."/>
            <person name="Gujja S."/>
            <person name="Heilman E."/>
            <person name="Heiman D."/>
            <person name="Howarth C."/>
            <person name="Mehta T."/>
            <person name="Neiman D."/>
            <person name="Pearson M."/>
            <person name="Roberts A."/>
            <person name="Saif S."/>
            <person name="Shea T."/>
            <person name="Shenoy N."/>
            <person name="Sisk P."/>
            <person name="Stolte C."/>
            <person name="Sykes S."/>
            <person name="White J."/>
            <person name="Yandava C."/>
            <person name="Burger G."/>
            <person name="Gray M.W."/>
            <person name="Holland P.W.H."/>
            <person name="King N."/>
            <person name="Lang F.B.F."/>
            <person name="Roger A.J."/>
            <person name="Ruiz-Trillo I."/>
            <person name="Haas B."/>
            <person name="Nusbaum C."/>
            <person name="Birren B."/>
        </authorList>
    </citation>
    <scope>NUCLEOTIDE SEQUENCE [LARGE SCALE GENOMIC DNA]</scope>
    <source>
        <strain evidence="1 2">JP610</strain>
    </source>
</reference>